<dbReference type="SUPFAM" id="SSF54593">
    <property type="entry name" value="Glyoxalase/Bleomycin resistance protein/Dihydroxybiphenyl dioxygenase"/>
    <property type="match status" value="1"/>
</dbReference>
<protein>
    <submittedName>
        <fullName evidence="3">Methylmalonyl-CoA/ethylmalonyl-CoA epimerase</fullName>
        <ecNumber evidence="3">5.1.99.1</ecNumber>
    </submittedName>
</protein>
<dbReference type="GO" id="GO:0004493">
    <property type="term" value="F:methylmalonyl-CoA epimerase activity"/>
    <property type="evidence" value="ECO:0007669"/>
    <property type="project" value="UniProtKB-EC"/>
</dbReference>
<comment type="caution">
    <text evidence="3">The sequence shown here is derived from an EMBL/GenBank/DDBJ whole genome shotgun (WGS) entry which is preliminary data.</text>
</comment>
<dbReference type="InterPro" id="IPR037523">
    <property type="entry name" value="VOC_core"/>
</dbReference>
<dbReference type="Pfam" id="PF13669">
    <property type="entry name" value="Glyoxalase_4"/>
    <property type="match status" value="1"/>
</dbReference>
<feature type="domain" description="VOC" evidence="2">
    <location>
        <begin position="4"/>
        <end position="129"/>
    </location>
</feature>
<dbReference type="GO" id="GO:0046491">
    <property type="term" value="P:L-methylmalonyl-CoA metabolic process"/>
    <property type="evidence" value="ECO:0007669"/>
    <property type="project" value="TreeGrafter"/>
</dbReference>
<dbReference type="AlphaFoldDB" id="A0A7W4YYZ7"/>
<dbReference type="GO" id="GO:0046872">
    <property type="term" value="F:metal ion binding"/>
    <property type="evidence" value="ECO:0007669"/>
    <property type="project" value="UniProtKB-KW"/>
</dbReference>
<dbReference type="EMBL" id="JACHWR010000001">
    <property type="protein sequence ID" value="MBB3040639.1"/>
    <property type="molecule type" value="Genomic_DNA"/>
</dbReference>
<gene>
    <name evidence="3" type="ORF">FHU40_000440</name>
</gene>
<dbReference type="PANTHER" id="PTHR43048:SF3">
    <property type="entry name" value="METHYLMALONYL-COA EPIMERASE, MITOCHONDRIAL"/>
    <property type="match status" value="1"/>
</dbReference>
<dbReference type="RefSeq" id="WP_183590646.1">
    <property type="nucleotide sequence ID" value="NZ_JACHWR010000001.1"/>
</dbReference>
<proteinExistence type="predicted"/>
<evidence type="ECO:0000313" key="3">
    <source>
        <dbReference type="EMBL" id="MBB3040639.1"/>
    </source>
</evidence>
<dbReference type="EC" id="5.1.99.1" evidence="3"/>
<dbReference type="InterPro" id="IPR029068">
    <property type="entry name" value="Glyas_Bleomycin-R_OHBP_Dase"/>
</dbReference>
<evidence type="ECO:0000256" key="1">
    <source>
        <dbReference type="ARBA" id="ARBA00022723"/>
    </source>
</evidence>
<sequence length="135" mass="14800">MLKRIHHVAFAEESGAAVVRRLQEVFGLEVESEEAAPGFVERMLPVGDCWLQALEATDDGVVRRSIATRGPGLHHVAFEVEDLPAVLDRMARHGVELIDREPRIGGGGHRIAFAHPRSFGGVLVELVETSSETDR</sequence>
<evidence type="ECO:0000313" key="4">
    <source>
        <dbReference type="Proteomes" id="UP000589626"/>
    </source>
</evidence>
<reference evidence="3 4" key="1">
    <citation type="submission" date="2020-08" db="EMBL/GenBank/DDBJ databases">
        <title>Sequencing the genomes of 1000 actinobacteria strains.</title>
        <authorList>
            <person name="Klenk H.-P."/>
        </authorList>
    </citation>
    <scope>NUCLEOTIDE SEQUENCE [LARGE SCALE GENOMIC DNA]</scope>
    <source>
        <strain evidence="3 4">DSM 105498</strain>
    </source>
</reference>
<keyword evidence="3" id="KW-0413">Isomerase</keyword>
<accession>A0A7W4YYZ7</accession>
<name>A0A7W4YYZ7_9ACTN</name>
<keyword evidence="4" id="KW-1185">Reference proteome</keyword>
<dbReference type="Gene3D" id="3.10.180.10">
    <property type="entry name" value="2,3-Dihydroxybiphenyl 1,2-Dioxygenase, domain 1"/>
    <property type="match status" value="1"/>
</dbReference>
<evidence type="ECO:0000259" key="2">
    <source>
        <dbReference type="PROSITE" id="PS51819"/>
    </source>
</evidence>
<dbReference type="PANTHER" id="PTHR43048">
    <property type="entry name" value="METHYLMALONYL-COA EPIMERASE"/>
    <property type="match status" value="1"/>
</dbReference>
<keyword evidence="1" id="KW-0479">Metal-binding</keyword>
<dbReference type="PROSITE" id="PS51819">
    <property type="entry name" value="VOC"/>
    <property type="match status" value="1"/>
</dbReference>
<dbReference type="Proteomes" id="UP000589626">
    <property type="component" value="Unassembled WGS sequence"/>
</dbReference>
<dbReference type="InterPro" id="IPR051785">
    <property type="entry name" value="MMCE/EMCE_epimerase"/>
</dbReference>
<organism evidence="3 4">
    <name type="scientific">Nocardioides soli</name>
    <dbReference type="NCBI Taxonomy" id="1036020"/>
    <lineage>
        <taxon>Bacteria</taxon>
        <taxon>Bacillati</taxon>
        <taxon>Actinomycetota</taxon>
        <taxon>Actinomycetes</taxon>
        <taxon>Propionibacteriales</taxon>
        <taxon>Nocardioidaceae</taxon>
        <taxon>Nocardioides</taxon>
    </lineage>
</organism>